<gene>
    <name evidence="1" type="ORF">SDC9_197411</name>
</gene>
<accession>A0A645IH41</accession>
<comment type="caution">
    <text evidence="1">The sequence shown here is derived from an EMBL/GenBank/DDBJ whole genome shotgun (WGS) entry which is preliminary data.</text>
</comment>
<reference evidence="1" key="1">
    <citation type="submission" date="2019-08" db="EMBL/GenBank/DDBJ databases">
        <authorList>
            <person name="Kucharzyk K."/>
            <person name="Murdoch R.W."/>
            <person name="Higgins S."/>
            <person name="Loffler F."/>
        </authorList>
    </citation>
    <scope>NUCLEOTIDE SEQUENCE</scope>
</reference>
<proteinExistence type="predicted"/>
<name>A0A645IH41_9ZZZZ</name>
<evidence type="ECO:0000313" key="1">
    <source>
        <dbReference type="EMBL" id="MPN49789.1"/>
    </source>
</evidence>
<protein>
    <submittedName>
        <fullName evidence="1">Uncharacterized protein</fullName>
    </submittedName>
</protein>
<sequence length="166" mass="18578">MAYQAVDCDYPAFYIGLDWIQPDTLGEGDVAYISEFAGVIFLDSINSSFCYRFLSTGNEVMGLDAPPACNADIKGDVVKAVFATCQVSDCGWDPQNNRLLLRLLHNHDRRECHIGFALDEGSADPKSIFVAYGDKQEDVLNFYNRHTKSLSVKLPCILEVKIIIRF</sequence>
<dbReference type="EMBL" id="VSSQ01113354">
    <property type="protein sequence ID" value="MPN49789.1"/>
    <property type="molecule type" value="Genomic_DNA"/>
</dbReference>
<organism evidence="1">
    <name type="scientific">bioreactor metagenome</name>
    <dbReference type="NCBI Taxonomy" id="1076179"/>
    <lineage>
        <taxon>unclassified sequences</taxon>
        <taxon>metagenomes</taxon>
        <taxon>ecological metagenomes</taxon>
    </lineage>
</organism>
<dbReference type="AlphaFoldDB" id="A0A645IH41"/>